<evidence type="ECO:0000313" key="2">
    <source>
        <dbReference type="Proteomes" id="UP000031572"/>
    </source>
</evidence>
<protein>
    <submittedName>
        <fullName evidence="1">Uncharacterized protein</fullName>
    </submittedName>
</protein>
<reference evidence="1 2" key="1">
    <citation type="submission" date="2014-12" db="EMBL/GenBank/DDBJ databases">
        <title>Denitrispirillum autotrophicum gen. nov., sp. nov., Denitrifying, Facultatively Autotrophic Bacteria Isolated from Rice Paddy Soil.</title>
        <authorList>
            <person name="Ishii S."/>
            <person name="Ashida N."/>
            <person name="Ohno H."/>
            <person name="Otsuka S."/>
            <person name="Yokota A."/>
            <person name="Senoo K."/>
        </authorList>
    </citation>
    <scope>NUCLEOTIDE SEQUENCE [LARGE SCALE GENOMIC DNA]</scope>
    <source>
        <strain evidence="1 2">TSA66</strain>
    </source>
</reference>
<comment type="caution">
    <text evidence="1">The sequence shown here is derived from an EMBL/GenBank/DDBJ whole genome shotgun (WGS) entry which is preliminary data.</text>
</comment>
<name>A0A0C2BJI7_9BURK</name>
<gene>
    <name evidence="1" type="ORF">TSA66_04055</name>
</gene>
<sequence>MEIGMNRALDIFRQALWQLTEEQPRRQPAPLTPPDPWNAMFTFRYSYTEISAQGGDAHVKRRETRFEDGKFVTEECEGTVRRDAYDRMVEQTQQVFIEQMNQAMKMFYLPFAPRGRSDE</sequence>
<dbReference type="AlphaFoldDB" id="A0A0C2BJI7"/>
<evidence type="ECO:0000313" key="1">
    <source>
        <dbReference type="EMBL" id="KIF80169.1"/>
    </source>
</evidence>
<proteinExistence type="predicted"/>
<keyword evidence="2" id="KW-1185">Reference proteome</keyword>
<dbReference type="EMBL" id="JWJG01000028">
    <property type="protein sequence ID" value="KIF80169.1"/>
    <property type="molecule type" value="Genomic_DNA"/>
</dbReference>
<dbReference type="Proteomes" id="UP000031572">
    <property type="component" value="Unassembled WGS sequence"/>
</dbReference>
<accession>A0A0C2BJI7</accession>
<organism evidence="1 2">
    <name type="scientific">Noviherbaspirillum autotrophicum</name>
    <dbReference type="NCBI Taxonomy" id="709839"/>
    <lineage>
        <taxon>Bacteria</taxon>
        <taxon>Pseudomonadati</taxon>
        <taxon>Pseudomonadota</taxon>
        <taxon>Betaproteobacteria</taxon>
        <taxon>Burkholderiales</taxon>
        <taxon>Oxalobacteraceae</taxon>
        <taxon>Noviherbaspirillum</taxon>
    </lineage>
</organism>